<dbReference type="EMBL" id="FPAG01000003">
    <property type="protein sequence ID" value="SFS67424.1"/>
    <property type="molecule type" value="Genomic_DNA"/>
</dbReference>
<evidence type="ECO:0000313" key="2">
    <source>
        <dbReference type="Proteomes" id="UP000183209"/>
    </source>
</evidence>
<evidence type="ECO:0000313" key="1">
    <source>
        <dbReference type="EMBL" id="SFS67424.1"/>
    </source>
</evidence>
<sequence>MAGYNSNSITQHEIYKKAINIFGISRAIASYVGDDQSILHLHNSEIKKDNYSAYLVMESMSLSQKIIKLHISKEYSSKRKHIKSLEKAISKLNSYCEYLEYNYSQAKDYIHLLRREISLFSKEKFKWEKELLEK</sequence>
<reference evidence="1 2" key="1">
    <citation type="submission" date="2016-10" db="EMBL/GenBank/DDBJ databases">
        <authorList>
            <person name="de Groot N.N."/>
        </authorList>
    </citation>
    <scope>NUCLEOTIDE SEQUENCE [LARGE SCALE GENOMIC DNA]</scope>
    <source>
        <strain evidence="1 2">CGMCC 1.6114</strain>
    </source>
</reference>
<dbReference type="Proteomes" id="UP000183209">
    <property type="component" value="Unassembled WGS sequence"/>
</dbReference>
<dbReference type="RefSeq" id="WP_038265866.1">
    <property type="nucleotide sequence ID" value="NZ_FPAG01000003.1"/>
</dbReference>
<evidence type="ECO:0008006" key="3">
    <source>
        <dbReference type="Google" id="ProtNLM"/>
    </source>
</evidence>
<dbReference type="AlphaFoldDB" id="A0A1I6RRW7"/>
<name>A0A1I6RRW7_9FLAO</name>
<accession>A0A1I6RRW7</accession>
<organism evidence="1 2">
    <name type="scientific">Zhouia amylolytica</name>
    <dbReference type="NCBI Taxonomy" id="376730"/>
    <lineage>
        <taxon>Bacteria</taxon>
        <taxon>Pseudomonadati</taxon>
        <taxon>Bacteroidota</taxon>
        <taxon>Flavobacteriia</taxon>
        <taxon>Flavobacteriales</taxon>
        <taxon>Flavobacteriaceae</taxon>
        <taxon>Zhouia</taxon>
    </lineage>
</organism>
<gene>
    <name evidence="1" type="ORF">SAMN04487906_1270</name>
</gene>
<dbReference type="OrthoDB" id="1443689at2"/>
<protein>
    <recommendedName>
        <fullName evidence="3">Four helix bundle protein</fullName>
    </recommendedName>
</protein>
<proteinExistence type="predicted"/>